<dbReference type="Pfam" id="PF03466">
    <property type="entry name" value="LysR_substrate"/>
    <property type="match status" value="1"/>
</dbReference>
<evidence type="ECO:0000256" key="2">
    <source>
        <dbReference type="ARBA" id="ARBA00023015"/>
    </source>
</evidence>
<evidence type="ECO:0000256" key="3">
    <source>
        <dbReference type="ARBA" id="ARBA00023125"/>
    </source>
</evidence>
<evidence type="ECO:0000313" key="6">
    <source>
        <dbReference type="EMBL" id="MFB9233545.1"/>
    </source>
</evidence>
<dbReference type="Gene3D" id="1.10.10.10">
    <property type="entry name" value="Winged helix-like DNA-binding domain superfamily/Winged helix DNA-binding domain"/>
    <property type="match status" value="1"/>
</dbReference>
<evidence type="ECO:0000256" key="4">
    <source>
        <dbReference type="ARBA" id="ARBA00023163"/>
    </source>
</evidence>
<dbReference type="InterPro" id="IPR005119">
    <property type="entry name" value="LysR_subst-bd"/>
</dbReference>
<name>A0ABV5JJC9_9RHOB</name>
<evidence type="ECO:0000256" key="1">
    <source>
        <dbReference type="ARBA" id="ARBA00009437"/>
    </source>
</evidence>
<protein>
    <submittedName>
        <fullName evidence="6">LysR family transcriptional regulator</fullName>
    </submittedName>
</protein>
<dbReference type="SUPFAM" id="SSF53850">
    <property type="entry name" value="Periplasmic binding protein-like II"/>
    <property type="match status" value="1"/>
</dbReference>
<dbReference type="InterPro" id="IPR036388">
    <property type="entry name" value="WH-like_DNA-bd_sf"/>
</dbReference>
<keyword evidence="3" id="KW-0238">DNA-binding</keyword>
<comment type="caution">
    <text evidence="6">The sequence shown here is derived from an EMBL/GenBank/DDBJ whole genome shotgun (WGS) entry which is preliminary data.</text>
</comment>
<keyword evidence="7" id="KW-1185">Reference proteome</keyword>
<dbReference type="CDD" id="cd05466">
    <property type="entry name" value="PBP2_LTTR_substrate"/>
    <property type="match status" value="1"/>
</dbReference>
<dbReference type="Gene3D" id="3.40.190.10">
    <property type="entry name" value="Periplasmic binding protein-like II"/>
    <property type="match status" value="2"/>
</dbReference>
<dbReference type="Pfam" id="PF00126">
    <property type="entry name" value="HTH_1"/>
    <property type="match status" value="1"/>
</dbReference>
<accession>A0ABV5JJC9</accession>
<dbReference type="PROSITE" id="PS50931">
    <property type="entry name" value="HTH_LYSR"/>
    <property type="match status" value="1"/>
</dbReference>
<organism evidence="6 7">
    <name type="scientific">Pseudohalocynthiibacter aestuariivivens</name>
    <dbReference type="NCBI Taxonomy" id="1591409"/>
    <lineage>
        <taxon>Bacteria</taxon>
        <taxon>Pseudomonadati</taxon>
        <taxon>Pseudomonadota</taxon>
        <taxon>Alphaproteobacteria</taxon>
        <taxon>Rhodobacterales</taxon>
        <taxon>Paracoccaceae</taxon>
        <taxon>Pseudohalocynthiibacter</taxon>
    </lineage>
</organism>
<proteinExistence type="inferred from homology"/>
<dbReference type="PANTHER" id="PTHR30579:SF7">
    <property type="entry name" value="HTH-TYPE TRANSCRIPTIONAL REGULATOR LRHA-RELATED"/>
    <property type="match status" value="1"/>
</dbReference>
<sequence length="286" mass="31327">MGAQVEVADMRALRAVVEKEGVTNAAQALKLSQSAVSHKIKRLEVSLGKVLLNRATGGGALTDDGRRLYDYACRILSLHDEAVSSLVNEDLVGEISLGITEDMITSGLGNLMGRFARKYPDVQLKTIVEQSRTIDAMLVSGDLDIGVVQVFASDVQKTDVIVKKDSLVWIGPQDHDLSKHRHLPFIAFDRNCFYRHWLETCTPDLGRPLRVVMECASVAGIIEAVRAGLGYALVSKSRVPYGVVEVTTGIEPPTQVAHVVRSQVQFLGKPARMLVKELETEFTDCL</sequence>
<dbReference type="RefSeq" id="WP_213888448.1">
    <property type="nucleotide sequence ID" value="NZ_JAGFNU010000003.1"/>
</dbReference>
<feature type="domain" description="HTH lysR-type" evidence="5">
    <location>
        <begin position="5"/>
        <end position="62"/>
    </location>
</feature>
<evidence type="ECO:0000313" key="7">
    <source>
        <dbReference type="Proteomes" id="UP001589683"/>
    </source>
</evidence>
<keyword evidence="4" id="KW-0804">Transcription</keyword>
<gene>
    <name evidence="6" type="ORF">ACFFUT_17260</name>
</gene>
<dbReference type="EMBL" id="JBHMEA010000049">
    <property type="protein sequence ID" value="MFB9233545.1"/>
    <property type="molecule type" value="Genomic_DNA"/>
</dbReference>
<evidence type="ECO:0000259" key="5">
    <source>
        <dbReference type="PROSITE" id="PS50931"/>
    </source>
</evidence>
<dbReference type="InterPro" id="IPR050176">
    <property type="entry name" value="LTTR"/>
</dbReference>
<keyword evidence="2" id="KW-0805">Transcription regulation</keyword>
<dbReference type="PRINTS" id="PR00039">
    <property type="entry name" value="HTHLYSR"/>
</dbReference>
<reference evidence="6 7" key="1">
    <citation type="submission" date="2024-09" db="EMBL/GenBank/DDBJ databases">
        <authorList>
            <person name="Sun Q."/>
            <person name="Mori K."/>
        </authorList>
    </citation>
    <scope>NUCLEOTIDE SEQUENCE [LARGE SCALE GENOMIC DNA]</scope>
    <source>
        <strain evidence="6 7">CECT 8726</strain>
    </source>
</reference>
<dbReference type="InterPro" id="IPR000847">
    <property type="entry name" value="LysR_HTH_N"/>
</dbReference>
<dbReference type="PANTHER" id="PTHR30579">
    <property type="entry name" value="TRANSCRIPTIONAL REGULATOR"/>
    <property type="match status" value="1"/>
</dbReference>
<dbReference type="InterPro" id="IPR036390">
    <property type="entry name" value="WH_DNA-bd_sf"/>
</dbReference>
<dbReference type="SUPFAM" id="SSF46785">
    <property type="entry name" value="Winged helix' DNA-binding domain"/>
    <property type="match status" value="1"/>
</dbReference>
<dbReference type="Proteomes" id="UP001589683">
    <property type="component" value="Unassembled WGS sequence"/>
</dbReference>
<comment type="similarity">
    <text evidence="1">Belongs to the LysR transcriptional regulatory family.</text>
</comment>